<dbReference type="InterPro" id="IPR011990">
    <property type="entry name" value="TPR-like_helical_dom_sf"/>
</dbReference>
<dbReference type="PANTHER" id="PTHR11102:SF160">
    <property type="entry name" value="ERAD-ASSOCIATED E3 UBIQUITIN-PROTEIN LIGASE COMPONENT HRD3"/>
    <property type="match status" value="1"/>
</dbReference>
<accession>A0A5P1D9M5</accession>
<sequence>MNQEPATNKKFQFNKRLMAACCALFLSAAHAANIDDARAAYNRDDYSSAYSLASTLAKQANDPDARNMLAGLLFTGKGHTRDVNAALNLWTDLAQQNHAAAQATLGALYLDGQAIGAADYVKAKHYLELSAAHENPTSIYNLGFMYESGLGVSKSIPQAVEYYKKSAQLNYSKALFRLGSLSANHLIADASPESACQYYEKAAKAGLGEGAFLTGKCFATGVGMPKNLPMATQWYTEAAMLDVPQAQANLGYIFEKGLGQAVNLPEAYKWYWLASARVPEAAKRLGIIEKKMPALSDAADEQTKAAWRKQIQTFIKDDNNRRGLMINK</sequence>
<dbReference type="EMBL" id="VOIW01000002">
    <property type="protein sequence ID" value="MRJ37157.1"/>
    <property type="molecule type" value="Genomic_DNA"/>
</dbReference>
<dbReference type="Pfam" id="PF08238">
    <property type="entry name" value="Sel1"/>
    <property type="match status" value="6"/>
</dbReference>
<evidence type="ECO:0000256" key="1">
    <source>
        <dbReference type="SAM" id="SignalP"/>
    </source>
</evidence>
<dbReference type="Proteomes" id="UP000620382">
    <property type="component" value="Unassembled WGS sequence"/>
</dbReference>
<protein>
    <submittedName>
        <fullName evidence="3">Sel1 repeat family protein</fullName>
    </submittedName>
</protein>
<dbReference type="Proteomes" id="UP000408764">
    <property type="component" value="Unassembled WGS sequence"/>
</dbReference>
<dbReference type="SUPFAM" id="SSF81901">
    <property type="entry name" value="HCP-like"/>
    <property type="match status" value="1"/>
</dbReference>
<evidence type="ECO:0000313" key="5">
    <source>
        <dbReference type="Proteomes" id="UP000620382"/>
    </source>
</evidence>
<evidence type="ECO:0000313" key="3">
    <source>
        <dbReference type="EMBL" id="MRJ37157.1"/>
    </source>
</evidence>
<dbReference type="PANTHER" id="PTHR11102">
    <property type="entry name" value="SEL-1-LIKE PROTEIN"/>
    <property type="match status" value="1"/>
</dbReference>
<evidence type="ECO:0000313" key="2">
    <source>
        <dbReference type="EMBL" id="MBK3458498.1"/>
    </source>
</evidence>
<dbReference type="SMART" id="SM00671">
    <property type="entry name" value="SEL1"/>
    <property type="match status" value="6"/>
</dbReference>
<dbReference type="EMBL" id="JAENSR010000001">
    <property type="protein sequence ID" value="MBK3458498.1"/>
    <property type="molecule type" value="Genomic_DNA"/>
</dbReference>
<dbReference type="InterPro" id="IPR006597">
    <property type="entry name" value="Sel1-like"/>
</dbReference>
<dbReference type="InterPro" id="IPR050767">
    <property type="entry name" value="Sel1_AlgK"/>
</dbReference>
<dbReference type="RefSeq" id="WP_153871020.1">
    <property type="nucleotide sequence ID" value="NZ_JAEKCT010000002.1"/>
</dbReference>
<reference evidence="2 5" key="2">
    <citation type="submission" date="2021-01" db="EMBL/GenBank/DDBJ databases">
        <title>Antibiotic resistance and phylogeny of Pseudomonas spp. isolated over three decades from chicken meat in the Norwegian food chain.</title>
        <authorList>
            <person name="Moen B."/>
        </authorList>
    </citation>
    <scope>NUCLEOTIDE SEQUENCE [LARGE SCALE GENOMIC DNA]</scope>
    <source>
        <strain evidence="2 5">MF6766</strain>
    </source>
</reference>
<proteinExistence type="predicted"/>
<name>A0A5P1D9M5_9PSED</name>
<organism evidence="3 4">
    <name type="scientific">Pseudomonas haemolytica</name>
    <dbReference type="NCBI Taxonomy" id="2600065"/>
    <lineage>
        <taxon>Bacteria</taxon>
        <taxon>Pseudomonadati</taxon>
        <taxon>Pseudomonadota</taxon>
        <taxon>Gammaproteobacteria</taxon>
        <taxon>Pseudomonadales</taxon>
        <taxon>Pseudomonadaceae</taxon>
        <taxon>Pseudomonas</taxon>
    </lineage>
</organism>
<gene>
    <name evidence="3" type="ORF">FRT59_09310</name>
    <name evidence="2" type="ORF">JJD71_05440</name>
</gene>
<dbReference type="OrthoDB" id="9792653at2"/>
<comment type="caution">
    <text evidence="3">The sequence shown here is derived from an EMBL/GenBank/DDBJ whole genome shotgun (WGS) entry which is preliminary data.</text>
</comment>
<dbReference type="AlphaFoldDB" id="A0A5P1D9M5"/>
<feature type="signal peptide" evidence="1">
    <location>
        <begin position="1"/>
        <end position="31"/>
    </location>
</feature>
<keyword evidence="1" id="KW-0732">Signal</keyword>
<reference evidence="3 4" key="1">
    <citation type="submission" date="2019-08" db="EMBL/GenBank/DDBJ databases">
        <title>Pseudomonas haemolytica sp. nov. isolated from raw milk and skim milk concentrate.</title>
        <authorList>
            <person name="Hofmann K."/>
            <person name="Huptas C."/>
            <person name="Doll E."/>
            <person name="Scherer S."/>
            <person name="Wenning M."/>
        </authorList>
    </citation>
    <scope>NUCLEOTIDE SEQUENCE [LARGE SCALE GENOMIC DNA]</scope>
    <source>
        <strain evidence="3 4">DSM 108987</strain>
    </source>
</reference>
<evidence type="ECO:0000313" key="4">
    <source>
        <dbReference type="Proteomes" id="UP000408764"/>
    </source>
</evidence>
<keyword evidence="5" id="KW-1185">Reference proteome</keyword>
<dbReference type="Gene3D" id="1.25.40.10">
    <property type="entry name" value="Tetratricopeptide repeat domain"/>
    <property type="match status" value="2"/>
</dbReference>
<feature type="chain" id="PRO_5024365919" evidence="1">
    <location>
        <begin position="32"/>
        <end position="328"/>
    </location>
</feature>